<gene>
    <name evidence="5" type="ORF">F5897_000693</name>
</gene>
<keyword evidence="2 5" id="KW-0238">DNA-binding</keyword>
<protein>
    <submittedName>
        <fullName evidence="5">DNA-binding HxlR family transcriptional regulator</fullName>
    </submittedName>
</protein>
<evidence type="ECO:0000259" key="4">
    <source>
        <dbReference type="PROSITE" id="PS51118"/>
    </source>
</evidence>
<keyword evidence="6" id="KW-1185">Reference proteome</keyword>
<dbReference type="Proteomes" id="UP000571183">
    <property type="component" value="Unassembled WGS sequence"/>
</dbReference>
<dbReference type="InterPro" id="IPR036388">
    <property type="entry name" value="WH-like_DNA-bd_sf"/>
</dbReference>
<reference evidence="5" key="1">
    <citation type="submission" date="2020-08" db="EMBL/GenBank/DDBJ databases">
        <title>Sequencing the genomes of 1000 actinobacteria strains.</title>
        <authorList>
            <person name="Klenk H.-P."/>
        </authorList>
    </citation>
    <scope>NUCLEOTIDE SEQUENCE [LARGE SCALE GENOMIC DNA]</scope>
    <source>
        <strain evidence="5">DSM 27064</strain>
    </source>
</reference>
<accession>A0A840DPB3</accession>
<dbReference type="PROSITE" id="PS51118">
    <property type="entry name" value="HTH_HXLR"/>
    <property type="match status" value="1"/>
</dbReference>
<dbReference type="EMBL" id="JACIFD010000006">
    <property type="protein sequence ID" value="MBB4071389.1"/>
    <property type="molecule type" value="Genomic_DNA"/>
</dbReference>
<comment type="caution">
    <text evidence="5">The sequence shown here is derived from an EMBL/GenBank/DDBJ whole genome shotgun (WGS) entry which is preliminary data.</text>
</comment>
<feature type="domain" description="HTH hxlR-type" evidence="4">
    <location>
        <begin position="37"/>
        <end position="136"/>
    </location>
</feature>
<proteinExistence type="predicted"/>
<dbReference type="PANTHER" id="PTHR33204:SF37">
    <property type="entry name" value="HTH-TYPE TRANSCRIPTIONAL REGULATOR YODB"/>
    <property type="match status" value="1"/>
</dbReference>
<dbReference type="SUPFAM" id="SSF46785">
    <property type="entry name" value="Winged helix' DNA-binding domain"/>
    <property type="match status" value="1"/>
</dbReference>
<name>A0A840DPB3_9MICO</name>
<evidence type="ECO:0000313" key="5">
    <source>
        <dbReference type="EMBL" id="MBB4071389.1"/>
    </source>
</evidence>
<keyword evidence="1" id="KW-0805">Transcription regulation</keyword>
<dbReference type="RefSeq" id="WP_246332224.1">
    <property type="nucleotide sequence ID" value="NZ_JACIFD010000006.1"/>
</dbReference>
<keyword evidence="3" id="KW-0804">Transcription</keyword>
<dbReference type="GO" id="GO:0003677">
    <property type="term" value="F:DNA binding"/>
    <property type="evidence" value="ECO:0007669"/>
    <property type="project" value="UniProtKB-KW"/>
</dbReference>
<dbReference type="Gene3D" id="1.10.10.10">
    <property type="entry name" value="Winged helix-like DNA-binding domain superfamily/Winged helix DNA-binding domain"/>
    <property type="match status" value="1"/>
</dbReference>
<organism evidence="5 6">
    <name type="scientific">Canibacter oris</name>
    <dbReference type="NCBI Taxonomy" id="1365628"/>
    <lineage>
        <taxon>Bacteria</taxon>
        <taxon>Bacillati</taxon>
        <taxon>Actinomycetota</taxon>
        <taxon>Actinomycetes</taxon>
        <taxon>Micrococcales</taxon>
        <taxon>Microbacteriaceae</taxon>
        <taxon>Canibacter</taxon>
    </lineage>
</organism>
<dbReference type="PANTHER" id="PTHR33204">
    <property type="entry name" value="TRANSCRIPTIONAL REGULATOR, MARR FAMILY"/>
    <property type="match status" value="1"/>
</dbReference>
<dbReference type="InterPro" id="IPR002577">
    <property type="entry name" value="HTH_HxlR"/>
</dbReference>
<sequence>MDASKFFKEIHMKASSGEALTPNVAAAQTANALALACQSRTVLRHLTNRWTPLIVTVLANGKAVRFKDLKTKVEGISPKVLTETLRTMERDGLIERHTTASVPPRVDYKLTPLGATAVEPLTMIRTWAETNLPQVLANRDRFDSATGHNSDT</sequence>
<dbReference type="InterPro" id="IPR036390">
    <property type="entry name" value="WH_DNA-bd_sf"/>
</dbReference>
<dbReference type="AlphaFoldDB" id="A0A840DPB3"/>
<evidence type="ECO:0000256" key="2">
    <source>
        <dbReference type="ARBA" id="ARBA00023125"/>
    </source>
</evidence>
<evidence type="ECO:0000256" key="3">
    <source>
        <dbReference type="ARBA" id="ARBA00023163"/>
    </source>
</evidence>
<evidence type="ECO:0000313" key="6">
    <source>
        <dbReference type="Proteomes" id="UP000571183"/>
    </source>
</evidence>
<evidence type="ECO:0000256" key="1">
    <source>
        <dbReference type="ARBA" id="ARBA00023015"/>
    </source>
</evidence>
<dbReference type="Pfam" id="PF01638">
    <property type="entry name" value="HxlR"/>
    <property type="match status" value="1"/>
</dbReference>